<dbReference type="RefSeq" id="XP_019044611.1">
    <property type="nucleotide sequence ID" value="XM_019193134.1"/>
</dbReference>
<reference evidence="2" key="3">
    <citation type="submission" date="2014-01" db="EMBL/GenBank/DDBJ databases">
        <title>Evolution of pathogenesis and genome organization in the Tremellales.</title>
        <authorList>
            <person name="Cuomo C."/>
            <person name="Litvintseva A."/>
            <person name="Heitman J."/>
            <person name="Chen Y."/>
            <person name="Sun S."/>
            <person name="Springer D."/>
            <person name="Dromer F."/>
            <person name="Young S."/>
            <person name="Zeng Q."/>
            <person name="Chapman S."/>
            <person name="Gujja S."/>
            <person name="Saif S."/>
            <person name="Birren B."/>
        </authorList>
    </citation>
    <scope>NUCLEOTIDE SEQUENCE</scope>
    <source>
        <strain evidence="2">CBS 10118</strain>
    </source>
</reference>
<evidence type="ECO:0000256" key="1">
    <source>
        <dbReference type="SAM" id="MobiDB-lite"/>
    </source>
</evidence>
<reference evidence="3" key="2">
    <citation type="submission" date="2013-07" db="EMBL/GenBank/DDBJ databases">
        <authorList>
            <consortium name="The Broad Institute Genome Sequencing Platform"/>
            <person name="Cuomo C."/>
            <person name="Litvintseva A."/>
            <person name="Chen Y."/>
            <person name="Heitman J."/>
            <person name="Sun S."/>
            <person name="Springer D."/>
            <person name="Dromer F."/>
            <person name="Young S.K."/>
            <person name="Zeng Q."/>
            <person name="Gargeya S."/>
            <person name="Fitzgerald M."/>
            <person name="Abouelleil A."/>
            <person name="Alvarado L."/>
            <person name="Berlin A.M."/>
            <person name="Chapman S.B."/>
            <person name="Dewar J."/>
            <person name="Goldberg J."/>
            <person name="Griggs A."/>
            <person name="Gujja S."/>
            <person name="Hansen M."/>
            <person name="Howarth C."/>
            <person name="Imamovic A."/>
            <person name="Larimer J."/>
            <person name="McCowan C."/>
            <person name="Murphy C."/>
            <person name="Pearson M."/>
            <person name="Priest M."/>
            <person name="Roberts A."/>
            <person name="Saif S."/>
            <person name="Shea T."/>
            <person name="Sykes S."/>
            <person name="Wortman J."/>
            <person name="Nusbaum C."/>
            <person name="Birren B."/>
        </authorList>
    </citation>
    <scope>NUCLEOTIDE SEQUENCE</scope>
    <source>
        <strain evidence="3">CBS 10118</strain>
    </source>
</reference>
<evidence type="ECO:0000313" key="4">
    <source>
        <dbReference type="Proteomes" id="UP000092730"/>
    </source>
</evidence>
<evidence type="ECO:0000313" key="2">
    <source>
        <dbReference type="EMBL" id="OCF23541.1"/>
    </source>
</evidence>
<reference evidence="3" key="4">
    <citation type="submission" date="2024-02" db="EMBL/GenBank/DDBJ databases">
        <title>Comparative genomics of Cryptococcus and Kwoniella reveals pathogenesis evolution and contrasting modes of karyotype evolution via chromosome fusion or intercentromeric recombination.</title>
        <authorList>
            <person name="Coelho M.A."/>
            <person name="David-Palma M."/>
            <person name="Shea T."/>
            <person name="Bowers K."/>
            <person name="McGinley-Smith S."/>
            <person name="Mohammad A.W."/>
            <person name="Gnirke A."/>
            <person name="Yurkov A.M."/>
            <person name="Nowrousian M."/>
            <person name="Sun S."/>
            <person name="Cuomo C.A."/>
            <person name="Heitman J."/>
        </authorList>
    </citation>
    <scope>NUCLEOTIDE SEQUENCE</scope>
    <source>
        <strain evidence="3">CBS 10118</strain>
    </source>
</reference>
<proteinExistence type="predicted"/>
<feature type="compositionally biased region" description="Polar residues" evidence="1">
    <location>
        <begin position="89"/>
        <end position="110"/>
    </location>
</feature>
<gene>
    <name evidence="2" type="ORF">I302_06524</name>
    <name evidence="3" type="ORF">I302_107737</name>
</gene>
<feature type="compositionally biased region" description="Polar residues" evidence="1">
    <location>
        <begin position="1"/>
        <end position="30"/>
    </location>
</feature>
<reference evidence="2" key="1">
    <citation type="submission" date="2013-07" db="EMBL/GenBank/DDBJ databases">
        <title>The Genome Sequence of Cryptococcus bestiolae CBS10118.</title>
        <authorList>
            <consortium name="The Broad Institute Genome Sequencing Platform"/>
            <person name="Cuomo C."/>
            <person name="Litvintseva A."/>
            <person name="Chen Y."/>
            <person name="Heitman J."/>
            <person name="Sun S."/>
            <person name="Springer D."/>
            <person name="Dromer F."/>
            <person name="Young S.K."/>
            <person name="Zeng Q."/>
            <person name="Gargeya S."/>
            <person name="Fitzgerald M."/>
            <person name="Abouelleil A."/>
            <person name="Alvarado L."/>
            <person name="Berlin A.M."/>
            <person name="Chapman S.B."/>
            <person name="Dewar J."/>
            <person name="Goldberg J."/>
            <person name="Griggs A."/>
            <person name="Gujja S."/>
            <person name="Hansen M."/>
            <person name="Howarth C."/>
            <person name="Imamovic A."/>
            <person name="Larimer J."/>
            <person name="McCowan C."/>
            <person name="Murphy C."/>
            <person name="Pearson M."/>
            <person name="Priest M."/>
            <person name="Roberts A."/>
            <person name="Saif S."/>
            <person name="Shea T."/>
            <person name="Sykes S."/>
            <person name="Wortman J."/>
            <person name="Nusbaum C."/>
            <person name="Birren B."/>
        </authorList>
    </citation>
    <scope>NUCLEOTIDE SEQUENCE [LARGE SCALE GENOMIC DNA]</scope>
    <source>
        <strain evidence="2">CBS 10118</strain>
    </source>
</reference>
<feature type="region of interest" description="Disordered" evidence="1">
    <location>
        <begin position="83"/>
        <end position="127"/>
    </location>
</feature>
<organism evidence="2">
    <name type="scientific">Kwoniella bestiolae CBS 10118</name>
    <dbReference type="NCBI Taxonomy" id="1296100"/>
    <lineage>
        <taxon>Eukaryota</taxon>
        <taxon>Fungi</taxon>
        <taxon>Dikarya</taxon>
        <taxon>Basidiomycota</taxon>
        <taxon>Agaricomycotina</taxon>
        <taxon>Tremellomycetes</taxon>
        <taxon>Tremellales</taxon>
        <taxon>Cryptococcaceae</taxon>
        <taxon>Kwoniella</taxon>
    </lineage>
</organism>
<dbReference type="GeneID" id="30210923"/>
<sequence length="175" mass="19095">MSDNEQMTNDSKGNPSFLTNTNTAVTNPSSADDYYLLNSLNDPGLPAALASGNADQIDEATNTLVLDIRSKMARDAIEQRLADLEWEQRSTAASKSTGNTSSRNAQSSTRGDYKDETAPAITDDGYAEQLRAEGKGMTFYEAMGEIERTHGPMGRMNEGIMLQAMKQLEEEDKAQ</sequence>
<dbReference type="VEuPathDB" id="FungiDB:I302_06524"/>
<evidence type="ECO:0000313" key="3">
    <source>
        <dbReference type="EMBL" id="WVW85699.1"/>
    </source>
</evidence>
<dbReference type="EMBL" id="KI894023">
    <property type="protein sequence ID" value="OCF23541.1"/>
    <property type="molecule type" value="Genomic_DNA"/>
</dbReference>
<dbReference type="EMBL" id="CP144546">
    <property type="protein sequence ID" value="WVW85699.1"/>
    <property type="molecule type" value="Genomic_DNA"/>
</dbReference>
<accession>A0A1B9FXQ7</accession>
<dbReference type="KEGG" id="kbi:30210923"/>
<dbReference type="AlphaFoldDB" id="A0A1B9FXQ7"/>
<name>A0A1B9FXQ7_9TREE</name>
<feature type="region of interest" description="Disordered" evidence="1">
    <location>
        <begin position="1"/>
        <end position="33"/>
    </location>
</feature>
<dbReference type="Proteomes" id="UP000092730">
    <property type="component" value="Chromosome 6"/>
</dbReference>
<keyword evidence="4" id="KW-1185">Reference proteome</keyword>
<protein>
    <submittedName>
        <fullName evidence="2">Uncharacterized protein</fullName>
    </submittedName>
</protein>